<dbReference type="EMBL" id="FODT01000001">
    <property type="protein sequence ID" value="SEO14908.1"/>
    <property type="molecule type" value="Genomic_DNA"/>
</dbReference>
<dbReference type="InterPro" id="IPR009562">
    <property type="entry name" value="DUF1178"/>
</dbReference>
<dbReference type="Pfam" id="PF06676">
    <property type="entry name" value="DUF1178"/>
    <property type="match status" value="1"/>
</dbReference>
<sequence>MIRYNLRCECGHSFESWFQSSSAYDSQVRRKLVNCPACDSVKVEKAIMAPQIVGKKGRGRAPEPAHEVAAGTAVAPQAAESPVAESATPLLLAQERELRTKLKELRDYIVKTADNVGDSFPNEARKMHYGDIEHRPIFGEASPAEAKALIDEGIEVAPLPVLPEDRN</sequence>
<dbReference type="AlphaFoldDB" id="A0A1H8MCG7"/>
<accession>A0A1H8MCG7</accession>
<protein>
    <submittedName>
        <fullName evidence="1">Uncharacterized protein</fullName>
    </submittedName>
</protein>
<organism evidence="1 2">
    <name type="scientific">Rhodopseudomonas pseudopalustris</name>
    <dbReference type="NCBI Taxonomy" id="1513892"/>
    <lineage>
        <taxon>Bacteria</taxon>
        <taxon>Pseudomonadati</taxon>
        <taxon>Pseudomonadota</taxon>
        <taxon>Alphaproteobacteria</taxon>
        <taxon>Hyphomicrobiales</taxon>
        <taxon>Nitrobacteraceae</taxon>
        <taxon>Rhodopseudomonas</taxon>
    </lineage>
</organism>
<dbReference type="RefSeq" id="WP_011500537.1">
    <property type="nucleotide sequence ID" value="NZ_FODT01000001.1"/>
</dbReference>
<proteinExistence type="predicted"/>
<evidence type="ECO:0000313" key="2">
    <source>
        <dbReference type="Proteomes" id="UP000199615"/>
    </source>
</evidence>
<name>A0A1H8MCG7_9BRAD</name>
<keyword evidence="2" id="KW-1185">Reference proteome</keyword>
<dbReference type="PIRSF" id="PIRSF032131">
    <property type="entry name" value="UCP032131"/>
    <property type="match status" value="1"/>
</dbReference>
<evidence type="ECO:0000313" key="1">
    <source>
        <dbReference type="EMBL" id="SEO14908.1"/>
    </source>
</evidence>
<reference evidence="2" key="1">
    <citation type="submission" date="2016-10" db="EMBL/GenBank/DDBJ databases">
        <authorList>
            <person name="Varghese N."/>
            <person name="Submissions S."/>
        </authorList>
    </citation>
    <scope>NUCLEOTIDE SEQUENCE [LARGE SCALE GENOMIC DNA]</scope>
    <source>
        <strain evidence="2">DSM 123</strain>
    </source>
</reference>
<gene>
    <name evidence="1" type="ORF">SAMN05444123_101463</name>
</gene>
<dbReference type="Proteomes" id="UP000199615">
    <property type="component" value="Unassembled WGS sequence"/>
</dbReference>
<dbReference type="OrthoDB" id="9799894at2"/>